<reference evidence="6 7" key="1">
    <citation type="submission" date="2015-01" db="EMBL/GenBank/DDBJ databases">
        <title>Genome Assembly of Bacillus badius MTCC 1458.</title>
        <authorList>
            <person name="Verma A."/>
            <person name="Khatri I."/>
            <person name="Mual P."/>
            <person name="Subramanian S."/>
            <person name="Krishnamurthi S."/>
        </authorList>
    </citation>
    <scope>NUCLEOTIDE SEQUENCE [LARGE SCALE GENOMIC DNA]</scope>
    <source>
        <strain evidence="6 7">MTCC 1458</strain>
    </source>
</reference>
<evidence type="ECO:0000256" key="1">
    <source>
        <dbReference type="ARBA" id="ARBA00022741"/>
    </source>
</evidence>
<evidence type="ECO:0000256" key="4">
    <source>
        <dbReference type="ARBA" id="ARBA00022840"/>
    </source>
</evidence>
<dbReference type="PANTHER" id="PTHR43788:SF8">
    <property type="entry name" value="DNA-BINDING PROTEIN SMUBP-2"/>
    <property type="match status" value="1"/>
</dbReference>
<dbReference type="Gene3D" id="3.40.50.300">
    <property type="entry name" value="P-loop containing nucleotide triphosphate hydrolases"/>
    <property type="match status" value="1"/>
</dbReference>
<dbReference type="EMBL" id="JXLP01000002">
    <property type="protein sequence ID" value="KIL80106.1"/>
    <property type="molecule type" value="Genomic_DNA"/>
</dbReference>
<dbReference type="PANTHER" id="PTHR43788">
    <property type="entry name" value="DNA2/NAM7 HELICASE FAMILY MEMBER"/>
    <property type="match status" value="1"/>
</dbReference>
<keyword evidence="4" id="KW-0067">ATP-binding</keyword>
<gene>
    <name evidence="6" type="ORF">SD77_2560</name>
</gene>
<evidence type="ECO:0000256" key="2">
    <source>
        <dbReference type="ARBA" id="ARBA00022801"/>
    </source>
</evidence>
<protein>
    <submittedName>
        <fullName evidence="6">Superfamily I DNA helicase</fullName>
    </submittedName>
</protein>
<dbReference type="InterPro" id="IPR041679">
    <property type="entry name" value="DNA2/NAM7-like_C"/>
</dbReference>
<proteinExistence type="predicted"/>
<organism evidence="6 7">
    <name type="scientific">Bacillus badius</name>
    <dbReference type="NCBI Taxonomy" id="1455"/>
    <lineage>
        <taxon>Bacteria</taxon>
        <taxon>Bacillati</taxon>
        <taxon>Bacillota</taxon>
        <taxon>Bacilli</taxon>
        <taxon>Bacillales</taxon>
        <taxon>Bacillaceae</taxon>
        <taxon>Pseudobacillus</taxon>
    </lineage>
</organism>
<dbReference type="InterPro" id="IPR027417">
    <property type="entry name" value="P-loop_NTPase"/>
</dbReference>
<evidence type="ECO:0000259" key="5">
    <source>
        <dbReference type="Pfam" id="PF13087"/>
    </source>
</evidence>
<dbReference type="Pfam" id="PF13087">
    <property type="entry name" value="AAA_12"/>
    <property type="match status" value="1"/>
</dbReference>
<evidence type="ECO:0000313" key="6">
    <source>
        <dbReference type="EMBL" id="KIL80106.1"/>
    </source>
</evidence>
<keyword evidence="1" id="KW-0547">Nucleotide-binding</keyword>
<dbReference type="Proteomes" id="UP000031982">
    <property type="component" value="Unassembled WGS sequence"/>
</dbReference>
<sequence length="194" mass="22113">MWEYRKIYWVKGWSISLLMVFRKPPPHFKRLIDLFLNKHHSTAAFFLCLLLIGKEDHIMELWKKAAGPPNVYVISPFTAVKDGIKKVLKDRLKSMNVSAKVLNGWIQNSVGTVHTFQGKEAEIVYFVTGTDENSDGAANWSCSKPNLINVAVTRAKQEFYVIGDYSRFSKKPNYTSIAKNIGKVQDTNQSTIKL</sequence>
<feature type="domain" description="DNA2/NAM7 helicase-like C-terminal" evidence="5">
    <location>
        <begin position="57"/>
        <end position="164"/>
    </location>
</feature>
<dbReference type="GO" id="GO:0004386">
    <property type="term" value="F:helicase activity"/>
    <property type="evidence" value="ECO:0007669"/>
    <property type="project" value="UniProtKB-KW"/>
</dbReference>
<evidence type="ECO:0000256" key="3">
    <source>
        <dbReference type="ARBA" id="ARBA00022806"/>
    </source>
</evidence>
<keyword evidence="3 6" id="KW-0347">Helicase</keyword>
<dbReference type="InterPro" id="IPR050534">
    <property type="entry name" value="Coronavir_polyprotein_1ab"/>
</dbReference>
<comment type="caution">
    <text evidence="6">The sequence shown here is derived from an EMBL/GenBank/DDBJ whole genome shotgun (WGS) entry which is preliminary data.</text>
</comment>
<keyword evidence="2" id="KW-0378">Hydrolase</keyword>
<accession>A0ABR5AZE8</accession>
<keyword evidence="7" id="KW-1185">Reference proteome</keyword>
<name>A0ABR5AZE8_BACBA</name>
<evidence type="ECO:0000313" key="7">
    <source>
        <dbReference type="Proteomes" id="UP000031982"/>
    </source>
</evidence>
<dbReference type="SUPFAM" id="SSF52540">
    <property type="entry name" value="P-loop containing nucleoside triphosphate hydrolases"/>
    <property type="match status" value="1"/>
</dbReference>